<sequence>MNFSPATRTQVVETPPPVSSSGSASSAQHPLSPRRVSCVQHAAVHFLNQHWLGRGISLSSTLVCQTSRSLA</sequence>
<dbReference type="Proteomes" id="UP000028582">
    <property type="component" value="Unassembled WGS sequence"/>
</dbReference>
<organism evidence="2 3">
    <name type="scientific">Phytophthora nicotianae P1976</name>
    <dbReference type="NCBI Taxonomy" id="1317066"/>
    <lineage>
        <taxon>Eukaryota</taxon>
        <taxon>Sar</taxon>
        <taxon>Stramenopiles</taxon>
        <taxon>Oomycota</taxon>
        <taxon>Peronosporomycetes</taxon>
        <taxon>Peronosporales</taxon>
        <taxon>Peronosporaceae</taxon>
        <taxon>Phytophthora</taxon>
    </lineage>
</organism>
<comment type="caution">
    <text evidence="2">The sequence shown here is derived from an EMBL/GenBank/DDBJ whole genome shotgun (WGS) entry which is preliminary data.</text>
</comment>
<evidence type="ECO:0000313" key="3">
    <source>
        <dbReference type="Proteomes" id="UP000028582"/>
    </source>
</evidence>
<dbReference type="EMBL" id="ANJA01000839">
    <property type="protein sequence ID" value="ETO81602.1"/>
    <property type="molecule type" value="Genomic_DNA"/>
</dbReference>
<evidence type="ECO:0000256" key="1">
    <source>
        <dbReference type="SAM" id="MobiDB-lite"/>
    </source>
</evidence>
<proteinExistence type="predicted"/>
<accession>A0A081ARU1</accession>
<dbReference type="AlphaFoldDB" id="A0A081ARU1"/>
<protein>
    <submittedName>
        <fullName evidence="2">Uncharacterized protein</fullName>
    </submittedName>
</protein>
<evidence type="ECO:0000313" key="2">
    <source>
        <dbReference type="EMBL" id="ETO81602.1"/>
    </source>
</evidence>
<gene>
    <name evidence="2" type="ORF">F444_04113</name>
</gene>
<feature type="compositionally biased region" description="Polar residues" evidence="1">
    <location>
        <begin position="1"/>
        <end position="12"/>
    </location>
</feature>
<name>A0A081ARU1_PHYNI</name>
<reference evidence="2 3" key="1">
    <citation type="submission" date="2013-11" db="EMBL/GenBank/DDBJ databases">
        <title>The Genome Sequence of Phytophthora parasitica P1976.</title>
        <authorList>
            <consortium name="The Broad Institute Genomics Platform"/>
            <person name="Russ C."/>
            <person name="Tyler B."/>
            <person name="Panabieres F."/>
            <person name="Shan W."/>
            <person name="Tripathy S."/>
            <person name="Grunwald N."/>
            <person name="Machado M."/>
            <person name="Johnson C.S."/>
            <person name="Walker B."/>
            <person name="Young S."/>
            <person name="Zeng Q."/>
            <person name="Gargeya S."/>
            <person name="Fitzgerald M."/>
            <person name="Haas B."/>
            <person name="Abouelleil A."/>
            <person name="Allen A.W."/>
            <person name="Alvarado L."/>
            <person name="Arachchi H.M."/>
            <person name="Berlin A.M."/>
            <person name="Chapman S.B."/>
            <person name="Gainer-Dewar J."/>
            <person name="Goldberg J."/>
            <person name="Griggs A."/>
            <person name="Gujja S."/>
            <person name="Hansen M."/>
            <person name="Howarth C."/>
            <person name="Imamovic A."/>
            <person name="Ireland A."/>
            <person name="Larimer J."/>
            <person name="McCowan C."/>
            <person name="Murphy C."/>
            <person name="Pearson M."/>
            <person name="Poon T.W."/>
            <person name="Priest M."/>
            <person name="Roberts A."/>
            <person name="Saif S."/>
            <person name="Shea T."/>
            <person name="Sisk P."/>
            <person name="Sykes S."/>
            <person name="Wortman J."/>
            <person name="Nusbaum C."/>
            <person name="Birren B."/>
        </authorList>
    </citation>
    <scope>NUCLEOTIDE SEQUENCE [LARGE SCALE GENOMIC DNA]</scope>
    <source>
        <strain evidence="2 3">P1976</strain>
    </source>
</reference>
<feature type="region of interest" description="Disordered" evidence="1">
    <location>
        <begin position="1"/>
        <end position="32"/>
    </location>
</feature>